<dbReference type="EMBL" id="JADSJR010000023">
    <property type="protein sequence ID" value="MBG2915632.1"/>
    <property type="molecule type" value="Genomic_DNA"/>
</dbReference>
<evidence type="ECO:0000313" key="2">
    <source>
        <dbReference type="Proteomes" id="UP000612266"/>
    </source>
</evidence>
<dbReference type="AlphaFoldDB" id="A0A8I1BN51"/>
<organism evidence="1 2">
    <name type="scientific">Proteus terrae subsp. cibarius</name>
    <dbReference type="NCBI Taxonomy" id="626774"/>
    <lineage>
        <taxon>Bacteria</taxon>
        <taxon>Pseudomonadati</taxon>
        <taxon>Pseudomonadota</taxon>
        <taxon>Gammaproteobacteria</taxon>
        <taxon>Enterobacterales</taxon>
        <taxon>Morganellaceae</taxon>
        <taxon>Proteus</taxon>
    </lineage>
</organism>
<accession>A0A8I1BN51</accession>
<sequence>MSIKINVDNSNLFNNYKLDSDEVSGNKGSIDKNKLRELIEPKVKAFIEKTKNNINPILSEPEIKTPNIKEILKSLEVDNDNDVYDNIKTENLGTFNFISDDMMKLINLMVKYLVSMIKKFEVSRDMGIMLMNVELNIAEQIKDNLNKKANIMIGAAITSAGISMAIHGMGAFISIKGMGENLIGHSNPTMVIGNLVTSTADPLARVADQTMQSQGIILDGKQKVLEARGSINNHVINNNNEMLREITEVIKALLQAIEAVIHAQQDAASVIGSNVKG</sequence>
<gene>
    <name evidence="1" type="ORF">I4901_14795</name>
</gene>
<dbReference type="RefSeq" id="WP_196563885.1">
    <property type="nucleotide sequence ID" value="NZ_JADSJR010000023.1"/>
</dbReference>
<reference evidence="1" key="1">
    <citation type="submission" date="2020-11" db="EMBL/GenBank/DDBJ databases">
        <title>Enhanced detection system for hospital associated transmission using whole genome sequencing surveillance.</title>
        <authorList>
            <person name="Harrison L.H."/>
            <person name="Van Tyne D."/>
            <person name="Marsh J.W."/>
            <person name="Griffith M.P."/>
            <person name="Snyder D.J."/>
            <person name="Cooper V.S."/>
            <person name="Mustapha M."/>
        </authorList>
    </citation>
    <scope>NUCLEOTIDE SEQUENCE</scope>
    <source>
        <strain evidence="1">PR00070</strain>
    </source>
</reference>
<name>A0A8I1BN51_9GAMM</name>
<evidence type="ECO:0000313" key="1">
    <source>
        <dbReference type="EMBL" id="MBG2915632.1"/>
    </source>
</evidence>
<proteinExistence type="predicted"/>
<comment type="caution">
    <text evidence="1">The sequence shown here is derived from an EMBL/GenBank/DDBJ whole genome shotgun (WGS) entry which is preliminary data.</text>
</comment>
<protein>
    <submittedName>
        <fullName evidence="1">Type III secretion protein</fullName>
    </submittedName>
</protein>
<dbReference type="Proteomes" id="UP000612266">
    <property type="component" value="Unassembled WGS sequence"/>
</dbReference>